<dbReference type="Proteomes" id="UP001484199">
    <property type="component" value="Chromosome"/>
</dbReference>
<evidence type="ECO:0000313" key="2">
    <source>
        <dbReference type="EMBL" id="WYY26522.1"/>
    </source>
</evidence>
<keyword evidence="1" id="KW-0812">Transmembrane</keyword>
<organism evidence="2 3">
    <name type="scientific">Ash yellows phytoplasma</name>
    <dbReference type="NCBI Taxonomy" id="35780"/>
    <lineage>
        <taxon>Bacteria</taxon>
        <taxon>Bacillati</taxon>
        <taxon>Mycoplasmatota</taxon>
        <taxon>Mollicutes</taxon>
        <taxon>Acholeplasmatales</taxon>
        <taxon>Acholeplasmataceae</taxon>
        <taxon>Candidatus Phytoplasma</taxon>
        <taxon>16SrVII (Ash yellows group)</taxon>
    </lineage>
</organism>
<protein>
    <submittedName>
        <fullName evidence="2">Uncharacterized protein</fullName>
    </submittedName>
</protein>
<sequence>MIKNLFIFIVGIILGAVLGGWLYLEGAVNEPKYKCKEIGNVANNLTIQNKTIDKFTEQSTYQEFLHFWFTFINKLHGEKNN</sequence>
<name>A0ABZ2UA07_ASHYP</name>
<dbReference type="RefSeq" id="WP_341266422.1">
    <property type="nucleotide sequence ID" value="NZ_CP146843.1"/>
</dbReference>
<reference evidence="2" key="1">
    <citation type="submission" date="2024-03" db="EMBL/GenBank/DDBJ databases">
        <title>The Complete Genome of 'Candidatus Phytoplasma fraxini' AshY1 from the Ash Yellows Group.</title>
        <authorList>
            <person name="Boehm J.W."/>
            <person name="Huettel B."/>
            <person name="Schneider B."/>
            <person name="Kube M."/>
        </authorList>
    </citation>
    <scope>NUCLEOTIDE SEQUENCE [LARGE SCALE GENOMIC DNA]</scope>
    <source>
        <strain evidence="2">AshY1</strain>
    </source>
</reference>
<accession>A0ABZ2UA07</accession>
<dbReference type="EMBL" id="CP146843">
    <property type="protein sequence ID" value="WYY26522.1"/>
    <property type="molecule type" value="Genomic_DNA"/>
</dbReference>
<gene>
    <name evidence="2" type="ORF">AshY1_04100</name>
</gene>
<evidence type="ECO:0000256" key="1">
    <source>
        <dbReference type="SAM" id="Phobius"/>
    </source>
</evidence>
<evidence type="ECO:0000313" key="3">
    <source>
        <dbReference type="Proteomes" id="UP001484199"/>
    </source>
</evidence>
<proteinExistence type="predicted"/>
<feature type="transmembrane region" description="Helical" evidence="1">
    <location>
        <begin position="6"/>
        <end position="24"/>
    </location>
</feature>
<keyword evidence="1" id="KW-1133">Transmembrane helix</keyword>
<keyword evidence="1" id="KW-0472">Membrane</keyword>
<keyword evidence="3" id="KW-1185">Reference proteome</keyword>